<feature type="region of interest" description="Disordered" evidence="7">
    <location>
        <begin position="122"/>
        <end position="149"/>
    </location>
</feature>
<reference evidence="8 9" key="1">
    <citation type="submission" date="2018-11" db="EMBL/GenBank/DDBJ databases">
        <title>Genome sequence of Apiotrichum porosum DSM 27194.</title>
        <authorList>
            <person name="Aliyu H."/>
            <person name="Gorte O."/>
            <person name="Ochsenreither K."/>
        </authorList>
    </citation>
    <scope>NUCLEOTIDE SEQUENCE [LARGE SCALE GENOMIC DNA]</scope>
    <source>
        <strain evidence="8 9">DSM 27194</strain>
    </source>
</reference>
<gene>
    <name evidence="8" type="ORF">EHS24_007686</name>
</gene>
<dbReference type="PANTHER" id="PTHR12385">
    <property type="entry name" value="CHOLINE TRANSPORTER-LIKE (SLC FAMILY 44)"/>
    <property type="match status" value="1"/>
</dbReference>
<comment type="similarity">
    <text evidence="2 6">Belongs to the CTL (choline transporter-like) family.</text>
</comment>
<feature type="compositionally biased region" description="Polar residues" evidence="7">
    <location>
        <begin position="24"/>
        <end position="36"/>
    </location>
</feature>
<evidence type="ECO:0000256" key="7">
    <source>
        <dbReference type="SAM" id="MobiDB-lite"/>
    </source>
</evidence>
<keyword evidence="3 6" id="KW-0812">Transmembrane</keyword>
<keyword evidence="4 6" id="KW-1133">Transmembrane helix</keyword>
<evidence type="ECO:0000313" key="9">
    <source>
        <dbReference type="Proteomes" id="UP000279236"/>
    </source>
</evidence>
<feature type="region of interest" description="Disordered" evidence="7">
    <location>
        <begin position="24"/>
        <end position="105"/>
    </location>
</feature>
<evidence type="ECO:0000256" key="5">
    <source>
        <dbReference type="ARBA" id="ARBA00023136"/>
    </source>
</evidence>
<dbReference type="GO" id="GO:0005886">
    <property type="term" value="C:plasma membrane"/>
    <property type="evidence" value="ECO:0007669"/>
    <property type="project" value="UniProtKB-SubCell"/>
</dbReference>
<organism evidence="8 9">
    <name type="scientific">Apiotrichum porosum</name>
    <dbReference type="NCBI Taxonomy" id="105984"/>
    <lineage>
        <taxon>Eukaryota</taxon>
        <taxon>Fungi</taxon>
        <taxon>Dikarya</taxon>
        <taxon>Basidiomycota</taxon>
        <taxon>Agaricomycotina</taxon>
        <taxon>Tremellomycetes</taxon>
        <taxon>Trichosporonales</taxon>
        <taxon>Trichosporonaceae</taxon>
        <taxon>Apiotrichum</taxon>
    </lineage>
</organism>
<feature type="region of interest" description="Disordered" evidence="7">
    <location>
        <begin position="182"/>
        <end position="228"/>
    </location>
</feature>
<proteinExistence type="inferred from homology"/>
<dbReference type="EMBL" id="RSCE01000005">
    <property type="protein sequence ID" value="RSH82692.1"/>
    <property type="molecule type" value="Genomic_DNA"/>
</dbReference>
<protein>
    <recommendedName>
        <fullName evidence="6">Protein PNS1</fullName>
    </recommendedName>
</protein>
<evidence type="ECO:0000256" key="4">
    <source>
        <dbReference type="ARBA" id="ARBA00022989"/>
    </source>
</evidence>
<dbReference type="GO" id="GO:0022857">
    <property type="term" value="F:transmembrane transporter activity"/>
    <property type="evidence" value="ECO:0007669"/>
    <property type="project" value="UniProtKB-UniRule"/>
</dbReference>
<dbReference type="PANTHER" id="PTHR12385:SF88">
    <property type="entry name" value="CHOLINE TRANSPORTER-LIKE PROTEIN CTL1"/>
    <property type="match status" value="1"/>
</dbReference>
<comment type="subcellular location">
    <subcellularLocation>
        <location evidence="6">Cell membrane</location>
        <topology evidence="6">Multi-pass membrane protein</topology>
    </subcellularLocation>
    <subcellularLocation>
        <location evidence="1">Membrane</location>
        <topology evidence="1">Multi-pass membrane protein</topology>
    </subcellularLocation>
</comment>
<accession>A0A427XV34</accession>
<comment type="function">
    <text evidence="6">Probably involved in transport through the plasma membrane.</text>
</comment>
<dbReference type="InterPro" id="IPR007603">
    <property type="entry name" value="Choline_transptr-like"/>
</dbReference>
<evidence type="ECO:0000313" key="8">
    <source>
        <dbReference type="EMBL" id="RSH82692.1"/>
    </source>
</evidence>
<comment type="caution">
    <text evidence="8">The sequence shown here is derived from an EMBL/GenBank/DDBJ whole genome shotgun (WGS) entry which is preliminary data.</text>
</comment>
<evidence type="ECO:0000256" key="6">
    <source>
        <dbReference type="RuleBase" id="RU368066"/>
    </source>
</evidence>
<feature type="transmembrane region" description="Helical" evidence="6">
    <location>
        <begin position="347"/>
        <end position="367"/>
    </location>
</feature>
<keyword evidence="9" id="KW-1185">Reference proteome</keyword>
<dbReference type="Proteomes" id="UP000279236">
    <property type="component" value="Unassembled WGS sequence"/>
</dbReference>
<dbReference type="AlphaFoldDB" id="A0A427XV34"/>
<feature type="transmembrane region" description="Helical" evidence="6">
    <location>
        <begin position="638"/>
        <end position="662"/>
    </location>
</feature>
<feature type="transmembrane region" description="Helical" evidence="6">
    <location>
        <begin position="574"/>
        <end position="593"/>
    </location>
</feature>
<feature type="transmembrane region" description="Helical" evidence="6">
    <location>
        <begin position="278"/>
        <end position="298"/>
    </location>
</feature>
<feature type="compositionally biased region" description="Low complexity" evidence="7">
    <location>
        <begin position="64"/>
        <end position="76"/>
    </location>
</feature>
<evidence type="ECO:0000256" key="1">
    <source>
        <dbReference type="ARBA" id="ARBA00004141"/>
    </source>
</evidence>
<dbReference type="OrthoDB" id="420519at2759"/>
<feature type="transmembrane region" description="Helical" evidence="6">
    <location>
        <begin position="318"/>
        <end position="340"/>
    </location>
</feature>
<sequence>MSTSPRESAGAPTAFSAYASRFLASSRTGGNQQPTASEIFRPPSPGSPSHDPFLPSPTASQSLPRLAGSSRSSSPERTPPFPGVGIDGIPSIADLEDSRAGGESSVGVGLLFDAPVVERIAKTRPALPDPYGASSDSEGEMEADLDQVAQVRRSLLRPQAQEDRGQRNARAKKGWLAYQSVFPSSSESEASESDKETEADSEDERFGMMGQSRRRSHPADSLSLVPQLPTASETLEEPLLGPDEITHMTTKVPVRLQVYHGRFGHWEREGLRKYKDPGFLALWLSTILAVLFGLLFVWGSSNPPKGAPTTGPPSVIPLLPLLIALIIPSLILPPFFLFLLSKTVRPVLMATAAAIPFSLFICGWWAIGASFESIGDVDQQDRWWATTGMRLGAVLCWIMAALFARLVWLRRRKLERTVSVVELSTHLLLRHPPMLLLTPLLLAIFAVTSIPFLTMLIRLGMIGYWGQSPREDTWAFHIYPYAGWLMFLVTVGWVWTWGVLRGIGRVAVSGVVGEWYFHRENSLDPLEVTTAAVHRATGTSLGSICLGSLIVATVRVVGRIANELKRITSPRSKVLPNALSFLHSLTPILTMIASVLDQLNGYALVYVGITGESFWPSARRAVGLASRRNSGKLLDYTLIKLLLTLSSTATGFFTATAGYLYMAHSLGHPSYAPVAALLCGGVPFLAIRSGAAVLGDAADALFICHQIDNESGGSHCDEAKKAFAGGPFRGDDLV</sequence>
<evidence type="ECO:0000256" key="2">
    <source>
        <dbReference type="ARBA" id="ARBA00007168"/>
    </source>
</evidence>
<feature type="transmembrane region" description="Helical" evidence="6">
    <location>
        <begin position="387"/>
        <end position="408"/>
    </location>
</feature>
<keyword evidence="5 6" id="KW-0472">Membrane</keyword>
<dbReference type="Pfam" id="PF04515">
    <property type="entry name" value="Choline_transpo"/>
    <property type="match status" value="1"/>
</dbReference>
<evidence type="ECO:0000256" key="3">
    <source>
        <dbReference type="ARBA" id="ARBA00022692"/>
    </source>
</evidence>
<feature type="transmembrane region" description="Helical" evidence="6">
    <location>
        <begin position="668"/>
        <end position="687"/>
    </location>
</feature>
<feature type="transmembrane region" description="Helical" evidence="6">
    <location>
        <begin position="440"/>
        <end position="466"/>
    </location>
</feature>
<dbReference type="RefSeq" id="XP_028476924.1">
    <property type="nucleotide sequence ID" value="XM_028623031.1"/>
</dbReference>
<dbReference type="GeneID" id="39592229"/>
<feature type="transmembrane region" description="Helical" evidence="6">
    <location>
        <begin position="478"/>
        <end position="500"/>
    </location>
</feature>
<name>A0A427XV34_9TREE</name>